<keyword evidence="10" id="KW-0998">Cell outer membrane</keyword>
<evidence type="ECO:0000256" key="5">
    <source>
        <dbReference type="ARBA" id="ARBA00022692"/>
    </source>
</evidence>
<dbReference type="InterPro" id="IPR023614">
    <property type="entry name" value="Porin_dom_sf"/>
</dbReference>
<keyword evidence="3" id="KW-0813">Transport</keyword>
<dbReference type="PANTHER" id="PTHR34501">
    <property type="entry name" value="PROTEIN YDDL-RELATED"/>
    <property type="match status" value="1"/>
</dbReference>
<comment type="caution">
    <text evidence="13">The sequence shown here is derived from an EMBL/GenBank/DDBJ whole genome shotgun (WGS) entry which is preliminary data.</text>
</comment>
<evidence type="ECO:0000259" key="12">
    <source>
        <dbReference type="Pfam" id="PF13609"/>
    </source>
</evidence>
<evidence type="ECO:0000256" key="2">
    <source>
        <dbReference type="ARBA" id="ARBA00011233"/>
    </source>
</evidence>
<evidence type="ECO:0000256" key="1">
    <source>
        <dbReference type="ARBA" id="ARBA00004571"/>
    </source>
</evidence>
<protein>
    <submittedName>
        <fullName evidence="13">Putative porin</fullName>
    </submittedName>
</protein>
<organism evidence="13 14">
    <name type="scientific">Marinomonas aquiplantarum</name>
    <dbReference type="NCBI Taxonomy" id="491951"/>
    <lineage>
        <taxon>Bacteria</taxon>
        <taxon>Pseudomonadati</taxon>
        <taxon>Pseudomonadota</taxon>
        <taxon>Gammaproteobacteria</taxon>
        <taxon>Oceanospirillales</taxon>
        <taxon>Oceanospirillaceae</taxon>
        <taxon>Marinomonas</taxon>
    </lineage>
</organism>
<dbReference type="Gene3D" id="2.40.160.10">
    <property type="entry name" value="Porin"/>
    <property type="match status" value="1"/>
</dbReference>
<feature type="domain" description="Porin" evidence="12">
    <location>
        <begin position="29"/>
        <end position="367"/>
    </location>
</feature>
<dbReference type="Pfam" id="PF13609">
    <property type="entry name" value="Porin_4"/>
    <property type="match status" value="1"/>
</dbReference>
<dbReference type="InterPro" id="IPR050298">
    <property type="entry name" value="Gram-neg_bact_OMP"/>
</dbReference>
<proteinExistence type="predicted"/>
<keyword evidence="6 11" id="KW-0732">Signal</keyword>
<dbReference type="RefSeq" id="WP_113874007.1">
    <property type="nucleotide sequence ID" value="NZ_QNRF01000003.1"/>
</dbReference>
<evidence type="ECO:0000256" key="9">
    <source>
        <dbReference type="ARBA" id="ARBA00023136"/>
    </source>
</evidence>
<dbReference type="InterPro" id="IPR033900">
    <property type="entry name" value="Gram_neg_porin_domain"/>
</dbReference>
<comment type="subcellular location">
    <subcellularLocation>
        <location evidence="1">Cell outer membrane</location>
        <topology evidence="1">Multi-pass membrane protein</topology>
    </subcellularLocation>
</comment>
<evidence type="ECO:0000256" key="4">
    <source>
        <dbReference type="ARBA" id="ARBA00022452"/>
    </source>
</evidence>
<dbReference type="EMBL" id="QNRF01000003">
    <property type="protein sequence ID" value="RBO84030.1"/>
    <property type="molecule type" value="Genomic_DNA"/>
</dbReference>
<evidence type="ECO:0000256" key="10">
    <source>
        <dbReference type="ARBA" id="ARBA00023237"/>
    </source>
</evidence>
<accession>A0A366D1S8</accession>
<dbReference type="GO" id="GO:0046930">
    <property type="term" value="C:pore complex"/>
    <property type="evidence" value="ECO:0007669"/>
    <property type="project" value="UniProtKB-KW"/>
</dbReference>
<comment type="subunit">
    <text evidence="2">Homotrimer.</text>
</comment>
<dbReference type="Proteomes" id="UP000252086">
    <property type="component" value="Unassembled WGS sequence"/>
</dbReference>
<keyword evidence="8" id="KW-0626">Porin</keyword>
<keyword evidence="14" id="KW-1185">Reference proteome</keyword>
<evidence type="ECO:0000313" key="14">
    <source>
        <dbReference type="Proteomes" id="UP000252086"/>
    </source>
</evidence>
<dbReference type="GO" id="GO:0009279">
    <property type="term" value="C:cell outer membrane"/>
    <property type="evidence" value="ECO:0007669"/>
    <property type="project" value="UniProtKB-SubCell"/>
</dbReference>
<reference evidence="13 14" key="1">
    <citation type="submission" date="2018-06" db="EMBL/GenBank/DDBJ databases">
        <title>Genomic Encyclopedia of Type Strains, Phase III (KMG-III): the genomes of soil and plant-associated and newly described type strains.</title>
        <authorList>
            <person name="Whitman W."/>
        </authorList>
    </citation>
    <scope>NUCLEOTIDE SEQUENCE [LARGE SCALE GENOMIC DNA]</scope>
    <source>
        <strain evidence="13 14">CECT 7732</strain>
    </source>
</reference>
<evidence type="ECO:0000313" key="13">
    <source>
        <dbReference type="EMBL" id="RBO84030.1"/>
    </source>
</evidence>
<dbReference type="CDD" id="cd00342">
    <property type="entry name" value="gram_neg_porins"/>
    <property type="match status" value="1"/>
</dbReference>
<dbReference type="OrthoDB" id="8957883at2"/>
<sequence length="383" mass="40598">MNMVTRNSSVNLFSSCISLKPLGIFLTCALATGSAVAGDLYSSETSSLRFSGVFNLGVQSRQLSSQGDADVSVDSNMMTTSHIALSGQSKLSDGLTAKMGISSFIQIDKGDSTRGLTNESFYSRYAWGGLEGSLGSIKAGRLTSLNFINTIRFNPFGATSTYSPSFMHTYVGSPAQPMATGLGSTDSAWDNAIQYSLPKISGMSVAVMAAPDEGGTTGERYGASVTVGGFPFAAVVSVDEIKGATFTYPLGFSSLPEATPTFSAEDYSNTQLGLSYDFKTFKLYGQVSQSKVEGLRASVNQDFQIKMLQVGVSSPVASGVVKASLGNSTMERSWAKDLQRTTVTLGYDYALSKQATWFTRIMKDEVTDQSSGTSYGTGVSYAF</sequence>
<feature type="signal peptide" evidence="11">
    <location>
        <begin position="1"/>
        <end position="37"/>
    </location>
</feature>
<keyword evidence="4" id="KW-1134">Transmembrane beta strand</keyword>
<keyword evidence="5" id="KW-0812">Transmembrane</keyword>
<evidence type="ECO:0000256" key="8">
    <source>
        <dbReference type="ARBA" id="ARBA00023114"/>
    </source>
</evidence>
<dbReference type="SUPFAM" id="SSF56935">
    <property type="entry name" value="Porins"/>
    <property type="match status" value="1"/>
</dbReference>
<dbReference type="PANTHER" id="PTHR34501:SF9">
    <property type="entry name" value="MAJOR OUTER MEMBRANE PROTEIN P.IA"/>
    <property type="match status" value="1"/>
</dbReference>
<dbReference type="GO" id="GO:0015288">
    <property type="term" value="F:porin activity"/>
    <property type="evidence" value="ECO:0007669"/>
    <property type="project" value="UniProtKB-KW"/>
</dbReference>
<keyword evidence="7" id="KW-0406">Ion transport</keyword>
<evidence type="ECO:0000256" key="11">
    <source>
        <dbReference type="SAM" id="SignalP"/>
    </source>
</evidence>
<evidence type="ECO:0000256" key="3">
    <source>
        <dbReference type="ARBA" id="ARBA00022448"/>
    </source>
</evidence>
<feature type="chain" id="PRO_5017067641" evidence="11">
    <location>
        <begin position="38"/>
        <end position="383"/>
    </location>
</feature>
<dbReference type="AlphaFoldDB" id="A0A366D1S8"/>
<name>A0A366D1S8_9GAMM</name>
<evidence type="ECO:0000256" key="6">
    <source>
        <dbReference type="ARBA" id="ARBA00022729"/>
    </source>
</evidence>
<dbReference type="GO" id="GO:0006811">
    <property type="term" value="P:monoatomic ion transport"/>
    <property type="evidence" value="ECO:0007669"/>
    <property type="project" value="UniProtKB-KW"/>
</dbReference>
<evidence type="ECO:0000256" key="7">
    <source>
        <dbReference type="ARBA" id="ARBA00023065"/>
    </source>
</evidence>
<gene>
    <name evidence="13" type="ORF">DFP76_103304</name>
</gene>
<keyword evidence="9" id="KW-0472">Membrane</keyword>